<name>A0A9K3DA62_9EUKA</name>
<sequence length="186" mass="20419">VSTVPDLFMQGSNQNQTGMLGAMARLHLMLQRVDRPVAVKLKRLGISPEFYAVGWVVSMFSQALPLPDVCRVWDGVVASLYRYEVRQQKGQSRALTGGRGVEMDKESPLDYVLCLACAVVLTCREAILSPKADMSVMAQLQQPACLGQCPSVPIDTLVAQAVHMQETFLQQGLASRQQKAKGGRKR</sequence>
<dbReference type="Proteomes" id="UP000265618">
    <property type="component" value="Unassembled WGS sequence"/>
</dbReference>
<evidence type="ECO:0000259" key="1">
    <source>
        <dbReference type="PROSITE" id="PS50086"/>
    </source>
</evidence>
<dbReference type="EMBL" id="BDIP01005910">
    <property type="protein sequence ID" value="GIQ90214.1"/>
    <property type="molecule type" value="Genomic_DNA"/>
</dbReference>
<dbReference type="PANTHER" id="PTHR22957">
    <property type="entry name" value="TBC1 DOMAIN FAMILY MEMBER GTPASE-ACTIVATING PROTEIN"/>
    <property type="match status" value="1"/>
</dbReference>
<reference evidence="2 3" key="1">
    <citation type="journal article" date="2018" name="PLoS ONE">
        <title>The draft genome of Kipferlia bialata reveals reductive genome evolution in fornicate parasites.</title>
        <authorList>
            <person name="Tanifuji G."/>
            <person name="Takabayashi S."/>
            <person name="Kume K."/>
            <person name="Takagi M."/>
            <person name="Nakayama T."/>
            <person name="Kamikawa R."/>
            <person name="Inagaki Y."/>
            <person name="Hashimoto T."/>
        </authorList>
    </citation>
    <scope>NUCLEOTIDE SEQUENCE [LARGE SCALE GENOMIC DNA]</scope>
    <source>
        <strain evidence="2">NY0173</strain>
    </source>
</reference>
<feature type="non-terminal residue" evidence="2">
    <location>
        <position position="1"/>
    </location>
</feature>
<dbReference type="InterPro" id="IPR035969">
    <property type="entry name" value="Rab-GAP_TBC_sf"/>
</dbReference>
<comment type="caution">
    <text evidence="2">The sequence shown here is derived from an EMBL/GenBank/DDBJ whole genome shotgun (WGS) entry which is preliminary data.</text>
</comment>
<proteinExistence type="predicted"/>
<dbReference type="PROSITE" id="PS50086">
    <property type="entry name" value="TBC_RABGAP"/>
    <property type="match status" value="1"/>
</dbReference>
<evidence type="ECO:0000313" key="3">
    <source>
        <dbReference type="Proteomes" id="UP000265618"/>
    </source>
</evidence>
<dbReference type="Gene3D" id="1.10.472.80">
    <property type="entry name" value="Ypt/Rab-GAP domain of gyp1p, domain 3"/>
    <property type="match status" value="1"/>
</dbReference>
<evidence type="ECO:0000313" key="2">
    <source>
        <dbReference type="EMBL" id="GIQ90214.1"/>
    </source>
</evidence>
<dbReference type="GO" id="GO:0006886">
    <property type="term" value="P:intracellular protein transport"/>
    <property type="evidence" value="ECO:0007669"/>
    <property type="project" value="TreeGrafter"/>
</dbReference>
<dbReference type="SUPFAM" id="SSF47923">
    <property type="entry name" value="Ypt/Rab-GAP domain of gyp1p"/>
    <property type="match status" value="1"/>
</dbReference>
<accession>A0A9K3DA62</accession>
<dbReference type="Pfam" id="PF00566">
    <property type="entry name" value="RabGAP-TBC"/>
    <property type="match status" value="1"/>
</dbReference>
<dbReference type="OrthoDB" id="294251at2759"/>
<feature type="domain" description="Rab-GAP TBC" evidence="1">
    <location>
        <begin position="1"/>
        <end position="80"/>
    </location>
</feature>
<gene>
    <name evidence="2" type="ORF">KIPB_012928</name>
</gene>
<protein>
    <recommendedName>
        <fullName evidence="1">Rab-GAP TBC domain-containing protein</fullName>
    </recommendedName>
</protein>
<organism evidence="2 3">
    <name type="scientific">Kipferlia bialata</name>
    <dbReference type="NCBI Taxonomy" id="797122"/>
    <lineage>
        <taxon>Eukaryota</taxon>
        <taxon>Metamonada</taxon>
        <taxon>Carpediemonas-like organisms</taxon>
        <taxon>Kipferlia</taxon>
    </lineage>
</organism>
<dbReference type="AlphaFoldDB" id="A0A9K3DA62"/>
<keyword evidence="3" id="KW-1185">Reference proteome</keyword>
<dbReference type="InterPro" id="IPR000195">
    <property type="entry name" value="Rab-GAP-TBC_dom"/>
</dbReference>
<dbReference type="PANTHER" id="PTHR22957:SF27">
    <property type="entry name" value="TBC1 DOMAIN FAMILY MEMBER 13"/>
    <property type="match status" value="1"/>
</dbReference>
<dbReference type="GO" id="GO:0005096">
    <property type="term" value="F:GTPase activator activity"/>
    <property type="evidence" value="ECO:0007669"/>
    <property type="project" value="TreeGrafter"/>
</dbReference>